<proteinExistence type="inferred from homology"/>
<dbReference type="RefSeq" id="WP_015262333.1">
    <property type="nucleotide sequence ID" value="NC_019903.1"/>
</dbReference>
<dbReference type="Gene3D" id="3.50.50.60">
    <property type="entry name" value="FAD/NAD(P)-binding domain"/>
    <property type="match status" value="1"/>
</dbReference>
<dbReference type="Pfam" id="PF26311">
    <property type="entry name" value="ETF-QO_FixC_C"/>
    <property type="match status" value="1"/>
</dbReference>
<organism evidence="7 8">
    <name type="scientific">Desulfitobacterium dichloroeliminans (strain LMG P-21439 / DCA1)</name>
    <dbReference type="NCBI Taxonomy" id="871963"/>
    <lineage>
        <taxon>Bacteria</taxon>
        <taxon>Bacillati</taxon>
        <taxon>Bacillota</taxon>
        <taxon>Clostridia</taxon>
        <taxon>Eubacteriales</taxon>
        <taxon>Desulfitobacteriaceae</taxon>
        <taxon>Desulfitobacterium</taxon>
    </lineage>
</organism>
<keyword evidence="5" id="KW-0560">Oxidoreductase</keyword>
<dbReference type="PRINTS" id="PR00411">
    <property type="entry name" value="PNDRDTASEI"/>
</dbReference>
<dbReference type="Proteomes" id="UP000010797">
    <property type="component" value="Chromosome"/>
</dbReference>
<evidence type="ECO:0000256" key="4">
    <source>
        <dbReference type="ARBA" id="ARBA00022827"/>
    </source>
</evidence>
<comment type="cofactor">
    <cofactor evidence="1">
        <name>FAD</name>
        <dbReference type="ChEBI" id="CHEBI:57692"/>
    </cofactor>
</comment>
<dbReference type="PRINTS" id="PR00368">
    <property type="entry name" value="FADPNR"/>
</dbReference>
<dbReference type="KEGG" id="ddl:Desdi_1898"/>
<dbReference type="SUPFAM" id="SSF51905">
    <property type="entry name" value="FAD/NAD(P)-binding domain"/>
    <property type="match status" value="1"/>
</dbReference>
<gene>
    <name evidence="7" type="ordered locus">Desdi_1898</name>
</gene>
<dbReference type="PANTHER" id="PTHR43624">
    <property type="entry name" value="ELECTRON TRANSFER FLAVOPROTEIN-QUINONE OXIDOREDUCTASE YDIS-RELATED"/>
    <property type="match status" value="1"/>
</dbReference>
<protein>
    <submittedName>
        <fullName evidence="7">Flavin-dependent dehydrogenase</fullName>
    </submittedName>
</protein>
<evidence type="ECO:0000256" key="3">
    <source>
        <dbReference type="ARBA" id="ARBA00022630"/>
    </source>
</evidence>
<reference evidence="8" key="1">
    <citation type="submission" date="2012-02" db="EMBL/GenBank/DDBJ databases">
        <title>Complete sequence of Desulfitobacterium dichloroeliminans LMG P-21439.</title>
        <authorList>
            <person name="Lucas S."/>
            <person name="Han J."/>
            <person name="Lapidus A."/>
            <person name="Cheng J.-F."/>
            <person name="Goodwin L."/>
            <person name="Pitluck S."/>
            <person name="Peters L."/>
            <person name="Ovchinnikova G."/>
            <person name="Teshima H."/>
            <person name="Detter J.C."/>
            <person name="Han C."/>
            <person name="Tapia R."/>
            <person name="Land M."/>
            <person name="Hauser L."/>
            <person name="Kyrpides N."/>
            <person name="Ivanova N."/>
            <person name="Pagani I."/>
            <person name="Kruse T."/>
            <person name="de Vos W.M."/>
            <person name="Boon N."/>
            <person name="Smidt H."/>
            <person name="Woyke T."/>
        </authorList>
    </citation>
    <scope>NUCLEOTIDE SEQUENCE [LARGE SCALE GENOMIC DNA]</scope>
    <source>
        <strain evidence="8">LMG P-21439 / DCA1</strain>
    </source>
</reference>
<dbReference type="AlphaFoldDB" id="L0F823"/>
<keyword evidence="8" id="KW-1185">Reference proteome</keyword>
<dbReference type="HOGENOM" id="CLU_050977_0_0_9"/>
<sequence length="431" mass="47248">MENFDVIVVGGGPAGLSAAISAAKAGMKTAVIERGDYPGTKNVMGGVLYTQATNEVAPDFWKEAPLERPVIEQRYAFLSKDEIFTAGYRDPAWGQAPNYNAHTVLRVKFDRWLADQAIKAGAMIITETLVEDLLYHGDDVVGVRTGRSEGDLGAKVVIIAEGANNFLACKAGLAKPLRPENMAVVVKEIIELPPEKIEDRFCLEPHEGATIELFGDSTAGMMGTSFIYTNKNSISVGVGAMVSAMSEKGWSPNDLLEHLKAKPYVRRLLQDGETKEYLAHLIPEGGYNTIPKLYRQGVMVVGDTAMFVNGLNREGSNLAMISGKIAGNVAAEAIKSGDISSQGMSVYETRLRDSFVIKDLYKFRKLMPFIEANPHLLGEYPEILNQAARMYFTADGTPKEKVFSNIMDMVFKKRTKSGLAKDMFNAWRALK</sequence>
<feature type="domain" description="FixC-like C-terminal" evidence="6">
    <location>
        <begin position="368"/>
        <end position="430"/>
    </location>
</feature>
<evidence type="ECO:0000256" key="5">
    <source>
        <dbReference type="ARBA" id="ARBA00023002"/>
    </source>
</evidence>
<evidence type="ECO:0000256" key="2">
    <source>
        <dbReference type="ARBA" id="ARBA00006796"/>
    </source>
</evidence>
<accession>L0F823</accession>
<keyword evidence="3" id="KW-0285">Flavoprotein</keyword>
<evidence type="ECO:0000313" key="8">
    <source>
        <dbReference type="Proteomes" id="UP000010797"/>
    </source>
</evidence>
<evidence type="ECO:0000259" key="6">
    <source>
        <dbReference type="Pfam" id="PF26311"/>
    </source>
</evidence>
<dbReference type="OrthoDB" id="9806565at2"/>
<dbReference type="STRING" id="871963.Desdi_1898"/>
<name>L0F823_DESDL</name>
<keyword evidence="4" id="KW-0274">FAD</keyword>
<dbReference type="EMBL" id="CP003344">
    <property type="protein sequence ID" value="AGA69347.1"/>
    <property type="molecule type" value="Genomic_DNA"/>
</dbReference>
<dbReference type="InterPro" id="IPR036188">
    <property type="entry name" value="FAD/NAD-bd_sf"/>
</dbReference>
<evidence type="ECO:0000256" key="1">
    <source>
        <dbReference type="ARBA" id="ARBA00001974"/>
    </source>
</evidence>
<comment type="similarity">
    <text evidence="2">Belongs to the ETF-QO/FixC family.</text>
</comment>
<dbReference type="eggNOG" id="COG0644">
    <property type="taxonomic scope" value="Bacteria"/>
</dbReference>
<evidence type="ECO:0000313" key="7">
    <source>
        <dbReference type="EMBL" id="AGA69347.1"/>
    </source>
</evidence>
<dbReference type="PANTHER" id="PTHR43624:SF2">
    <property type="entry name" value="ELECTRON TRANSFER FLAVOPROTEIN-QUINONE OXIDOREDUCTASE YDIS-RELATED"/>
    <property type="match status" value="1"/>
</dbReference>
<dbReference type="SUPFAM" id="SSF54373">
    <property type="entry name" value="FAD-linked reductases, C-terminal domain"/>
    <property type="match status" value="1"/>
</dbReference>
<dbReference type="InterPro" id="IPR059103">
    <property type="entry name" value="FixC-like_C"/>
</dbReference>
<dbReference type="Pfam" id="PF12831">
    <property type="entry name" value="FAD_oxidored"/>
    <property type="match status" value="1"/>
</dbReference>
<dbReference type="InterPro" id="IPR039651">
    <property type="entry name" value="FixC-like"/>
</dbReference>
<dbReference type="GO" id="GO:0016491">
    <property type="term" value="F:oxidoreductase activity"/>
    <property type="evidence" value="ECO:0007669"/>
    <property type="project" value="UniProtKB-KW"/>
</dbReference>